<dbReference type="Proteomes" id="UP001162483">
    <property type="component" value="Unassembled WGS sequence"/>
</dbReference>
<dbReference type="EMBL" id="CATNWA010009109">
    <property type="protein sequence ID" value="CAI9557409.1"/>
    <property type="molecule type" value="Genomic_DNA"/>
</dbReference>
<gene>
    <name evidence="1" type="ORF">SPARVUS_LOCUS4698692</name>
</gene>
<accession>A0ABN9CBF4</accession>
<sequence>MSCQSAPGCRPICPLYCQALLSALQCYRMVALYSSFSNFFIGFYEFGKDTGAP</sequence>
<proteinExistence type="predicted"/>
<name>A0ABN9CBF4_9NEOB</name>
<reference evidence="1" key="1">
    <citation type="submission" date="2023-05" db="EMBL/GenBank/DDBJ databases">
        <authorList>
            <person name="Stuckert A."/>
        </authorList>
    </citation>
    <scope>NUCLEOTIDE SEQUENCE</scope>
</reference>
<evidence type="ECO:0000313" key="1">
    <source>
        <dbReference type="EMBL" id="CAI9557409.1"/>
    </source>
</evidence>
<comment type="caution">
    <text evidence="1">The sequence shown here is derived from an EMBL/GenBank/DDBJ whole genome shotgun (WGS) entry which is preliminary data.</text>
</comment>
<protein>
    <submittedName>
        <fullName evidence="1">Uncharacterized protein</fullName>
    </submittedName>
</protein>
<keyword evidence="2" id="KW-1185">Reference proteome</keyword>
<organism evidence="1 2">
    <name type="scientific">Staurois parvus</name>
    <dbReference type="NCBI Taxonomy" id="386267"/>
    <lineage>
        <taxon>Eukaryota</taxon>
        <taxon>Metazoa</taxon>
        <taxon>Chordata</taxon>
        <taxon>Craniata</taxon>
        <taxon>Vertebrata</taxon>
        <taxon>Euteleostomi</taxon>
        <taxon>Amphibia</taxon>
        <taxon>Batrachia</taxon>
        <taxon>Anura</taxon>
        <taxon>Neobatrachia</taxon>
        <taxon>Ranoidea</taxon>
        <taxon>Ranidae</taxon>
        <taxon>Staurois</taxon>
    </lineage>
</organism>
<evidence type="ECO:0000313" key="2">
    <source>
        <dbReference type="Proteomes" id="UP001162483"/>
    </source>
</evidence>